<dbReference type="EMBL" id="HG994370">
    <property type="protein sequence ID" value="CAF2055640.1"/>
    <property type="molecule type" value="Genomic_DNA"/>
</dbReference>
<keyword evidence="1" id="KW-0472">Membrane</keyword>
<protein>
    <submittedName>
        <fullName evidence="2">(rape) hypothetical protein</fullName>
    </submittedName>
    <submittedName>
        <fullName evidence="3">BnaC06g05550D protein</fullName>
    </submittedName>
</protein>
<reference evidence="3" key="2">
    <citation type="submission" date="2014-06" db="EMBL/GenBank/DDBJ databases">
        <authorList>
            <person name="Genoscope - CEA"/>
        </authorList>
    </citation>
    <scope>NUCLEOTIDE SEQUENCE</scope>
</reference>
<dbReference type="Proteomes" id="UP000028999">
    <property type="component" value="Unassembled WGS sequence"/>
</dbReference>
<name>A0A078HS72_BRANA</name>
<evidence type="ECO:0000313" key="2">
    <source>
        <dbReference type="EMBL" id="CAF2055640.1"/>
    </source>
</evidence>
<evidence type="ECO:0000256" key="1">
    <source>
        <dbReference type="SAM" id="Phobius"/>
    </source>
</evidence>
<sequence length="63" mass="7383">MDNHARNILRLSFYYLFFRSEIFVIIFFCVVIHGIFFISVLQLRTCAKAFLVTFGKGSKARES</sequence>
<dbReference type="Proteomes" id="UP001295469">
    <property type="component" value="Chromosome C06"/>
</dbReference>
<organism evidence="3 4">
    <name type="scientific">Brassica napus</name>
    <name type="common">Rape</name>
    <dbReference type="NCBI Taxonomy" id="3708"/>
    <lineage>
        <taxon>Eukaryota</taxon>
        <taxon>Viridiplantae</taxon>
        <taxon>Streptophyta</taxon>
        <taxon>Embryophyta</taxon>
        <taxon>Tracheophyta</taxon>
        <taxon>Spermatophyta</taxon>
        <taxon>Magnoliopsida</taxon>
        <taxon>eudicotyledons</taxon>
        <taxon>Gunneridae</taxon>
        <taxon>Pentapetalae</taxon>
        <taxon>rosids</taxon>
        <taxon>malvids</taxon>
        <taxon>Brassicales</taxon>
        <taxon>Brassicaceae</taxon>
        <taxon>Brassiceae</taxon>
        <taxon>Brassica</taxon>
    </lineage>
</organism>
<keyword evidence="1" id="KW-1133">Transmembrane helix</keyword>
<dbReference type="EMBL" id="LK032464">
    <property type="protein sequence ID" value="CDY40134.1"/>
    <property type="molecule type" value="Genomic_DNA"/>
</dbReference>
<evidence type="ECO:0000313" key="4">
    <source>
        <dbReference type="Proteomes" id="UP000028999"/>
    </source>
</evidence>
<reference evidence="3 4" key="1">
    <citation type="journal article" date="2014" name="Science">
        <title>Plant genetics. Early allopolyploid evolution in the post-Neolithic Brassica napus oilseed genome.</title>
        <authorList>
            <person name="Chalhoub B."/>
            <person name="Denoeud F."/>
            <person name="Liu S."/>
            <person name="Parkin I.A."/>
            <person name="Tang H."/>
            <person name="Wang X."/>
            <person name="Chiquet J."/>
            <person name="Belcram H."/>
            <person name="Tong C."/>
            <person name="Samans B."/>
            <person name="Correa M."/>
            <person name="Da Silva C."/>
            <person name="Just J."/>
            <person name="Falentin C."/>
            <person name="Koh C.S."/>
            <person name="Le Clainche I."/>
            <person name="Bernard M."/>
            <person name="Bento P."/>
            <person name="Noel B."/>
            <person name="Labadie K."/>
            <person name="Alberti A."/>
            <person name="Charles M."/>
            <person name="Arnaud D."/>
            <person name="Guo H."/>
            <person name="Daviaud C."/>
            <person name="Alamery S."/>
            <person name="Jabbari K."/>
            <person name="Zhao M."/>
            <person name="Edger P.P."/>
            <person name="Chelaifa H."/>
            <person name="Tack D."/>
            <person name="Lassalle G."/>
            <person name="Mestiri I."/>
            <person name="Schnel N."/>
            <person name="Le Paslier M.C."/>
            <person name="Fan G."/>
            <person name="Renault V."/>
            <person name="Bayer P.E."/>
            <person name="Golicz A.A."/>
            <person name="Manoli S."/>
            <person name="Lee T.H."/>
            <person name="Thi V.H."/>
            <person name="Chalabi S."/>
            <person name="Hu Q."/>
            <person name="Fan C."/>
            <person name="Tollenaere R."/>
            <person name="Lu Y."/>
            <person name="Battail C."/>
            <person name="Shen J."/>
            <person name="Sidebottom C.H."/>
            <person name="Wang X."/>
            <person name="Canaguier A."/>
            <person name="Chauveau A."/>
            <person name="Berard A."/>
            <person name="Deniot G."/>
            <person name="Guan M."/>
            <person name="Liu Z."/>
            <person name="Sun F."/>
            <person name="Lim Y.P."/>
            <person name="Lyons E."/>
            <person name="Town C.D."/>
            <person name="Bancroft I."/>
            <person name="Wang X."/>
            <person name="Meng J."/>
            <person name="Ma J."/>
            <person name="Pires J.C."/>
            <person name="King G.J."/>
            <person name="Brunel D."/>
            <person name="Delourme R."/>
            <person name="Renard M."/>
            <person name="Aury J.M."/>
            <person name="Adams K.L."/>
            <person name="Batley J."/>
            <person name="Snowdon R.J."/>
            <person name="Tost J."/>
            <person name="Edwards D."/>
            <person name="Zhou Y."/>
            <person name="Hua W."/>
            <person name="Sharpe A.G."/>
            <person name="Paterson A.H."/>
            <person name="Guan C."/>
            <person name="Wincker P."/>
        </authorList>
    </citation>
    <scope>NUCLEOTIDE SEQUENCE [LARGE SCALE GENOMIC DNA]</scope>
    <source>
        <strain evidence="4">cv. Darmor-bzh</strain>
    </source>
</reference>
<keyword evidence="4" id="KW-1185">Reference proteome</keyword>
<keyword evidence="1" id="KW-0812">Transmembrane</keyword>
<feature type="transmembrane region" description="Helical" evidence="1">
    <location>
        <begin position="22"/>
        <end position="41"/>
    </location>
</feature>
<gene>
    <name evidence="3" type="primary">BnaC06g05550D</name>
    <name evidence="2" type="ORF">DARMORV10_C06P08160.1</name>
    <name evidence="3" type="ORF">GSBRNA2T00069060001</name>
</gene>
<evidence type="ECO:0000313" key="3">
    <source>
        <dbReference type="EMBL" id="CDY40134.1"/>
    </source>
</evidence>
<dbReference type="PaxDb" id="3708-A0A078HS72"/>
<accession>A0A078HS72</accession>
<dbReference type="Gramene" id="CDY40134">
    <property type="protein sequence ID" value="CDY40134"/>
    <property type="gene ID" value="GSBRNA2T00069060001"/>
</dbReference>
<dbReference type="AlphaFoldDB" id="A0A078HS72"/>
<reference evidence="2" key="3">
    <citation type="submission" date="2021-01" db="EMBL/GenBank/DDBJ databases">
        <authorList>
            <consortium name="Genoscope - CEA"/>
            <person name="William W."/>
        </authorList>
    </citation>
    <scope>NUCLEOTIDE SEQUENCE</scope>
</reference>
<proteinExistence type="predicted"/>